<accession>A0A1J1I4H3</accession>
<protein>
    <submittedName>
        <fullName evidence="1">CLUMA_CG008878, isoform A</fullName>
    </submittedName>
</protein>
<proteinExistence type="predicted"/>
<dbReference type="Proteomes" id="UP000183832">
    <property type="component" value="Unassembled WGS sequence"/>
</dbReference>
<keyword evidence="2" id="KW-1185">Reference proteome</keyword>
<sequence length="75" mass="8950">MTRSMPTRFECLKLEDHPKRNLKSSLRLKKKDISGRKMELLNLQDLKVVLILKSKKYLSEEVHVPDHFQIFLPEM</sequence>
<reference evidence="1 2" key="1">
    <citation type="submission" date="2015-04" db="EMBL/GenBank/DDBJ databases">
        <authorList>
            <person name="Syromyatnikov M.Y."/>
            <person name="Popov V.N."/>
        </authorList>
    </citation>
    <scope>NUCLEOTIDE SEQUENCE [LARGE SCALE GENOMIC DNA]</scope>
</reference>
<dbReference type="EMBL" id="CVRI01000041">
    <property type="protein sequence ID" value="CRK95231.1"/>
    <property type="molecule type" value="Genomic_DNA"/>
</dbReference>
<dbReference type="AlphaFoldDB" id="A0A1J1I4H3"/>
<evidence type="ECO:0000313" key="2">
    <source>
        <dbReference type="Proteomes" id="UP000183832"/>
    </source>
</evidence>
<name>A0A1J1I4H3_9DIPT</name>
<evidence type="ECO:0000313" key="1">
    <source>
        <dbReference type="EMBL" id="CRK95231.1"/>
    </source>
</evidence>
<gene>
    <name evidence="1" type="ORF">CLUMA_CG008878</name>
</gene>
<organism evidence="1 2">
    <name type="scientific">Clunio marinus</name>
    <dbReference type="NCBI Taxonomy" id="568069"/>
    <lineage>
        <taxon>Eukaryota</taxon>
        <taxon>Metazoa</taxon>
        <taxon>Ecdysozoa</taxon>
        <taxon>Arthropoda</taxon>
        <taxon>Hexapoda</taxon>
        <taxon>Insecta</taxon>
        <taxon>Pterygota</taxon>
        <taxon>Neoptera</taxon>
        <taxon>Endopterygota</taxon>
        <taxon>Diptera</taxon>
        <taxon>Nematocera</taxon>
        <taxon>Chironomoidea</taxon>
        <taxon>Chironomidae</taxon>
        <taxon>Clunio</taxon>
    </lineage>
</organism>